<protein>
    <submittedName>
        <fullName evidence="5">Nitroreductase family protein</fullName>
    </submittedName>
</protein>
<dbReference type="RefSeq" id="WP_212214843.1">
    <property type="nucleotide sequence ID" value="NZ_JAGUCO010000003.1"/>
</dbReference>
<dbReference type="PANTHER" id="PTHR43567:SF1">
    <property type="entry name" value="FLAVOREDOXIN"/>
    <property type="match status" value="1"/>
</dbReference>
<keyword evidence="2" id="KW-0285">Flavoprotein</keyword>
<organism evidence="5 6">
    <name type="scientific">Carboxylicivirga linearis</name>
    <dbReference type="NCBI Taxonomy" id="1628157"/>
    <lineage>
        <taxon>Bacteria</taxon>
        <taxon>Pseudomonadati</taxon>
        <taxon>Bacteroidota</taxon>
        <taxon>Bacteroidia</taxon>
        <taxon>Marinilabiliales</taxon>
        <taxon>Marinilabiliaceae</taxon>
        <taxon>Carboxylicivirga</taxon>
    </lineage>
</organism>
<dbReference type="InterPro" id="IPR000415">
    <property type="entry name" value="Nitroreductase-like"/>
</dbReference>
<dbReference type="InterPro" id="IPR029479">
    <property type="entry name" value="Nitroreductase"/>
</dbReference>
<dbReference type="SUPFAM" id="SSF55469">
    <property type="entry name" value="FMN-dependent nitroreductase-like"/>
    <property type="match status" value="1"/>
</dbReference>
<sequence>MKNKASLLNIVLAAVIVVLVFQLNNADHQQVQTKPTTNSSSQSFVIDSVNSIKKSVGPKGLIMPKPALVIGSYSDEGEPDIMTAAWAGIANSDPISIAVSIRPSRKTYENIMATGSFTINVPSARYVAETDYAGTFSGHDENKFEKLNLTPVKGDFVNAPYIEEFPIVIECEVSEMIDLGSHRQFIGKVMDTKVNQNLLDKDGHVDISALQPVAYSEGAYFGYGQHLANAGDIYKQFVPNATPNFQPIIHPNPTLSTIYNRKSVRHYTNQPVAEEKLTELVKAGMAAPTAVNKQPWAFMIVTDRALLDQLADSLPYAKMLKQATSAIAVCGDRTKALDGELRDYWVQDCSAATHNILLGAESMGLGAVWTGVFPRAERVNTVKNILQLPEHITPLNVIAVGYPTGEDQPKDKWKPENVHMNKW</sequence>
<comment type="cofactor">
    <cofactor evidence="1">
        <name>FMN</name>
        <dbReference type="ChEBI" id="CHEBI:58210"/>
    </cofactor>
</comment>
<keyword evidence="6" id="KW-1185">Reference proteome</keyword>
<proteinExistence type="inferred from homology"/>
<name>A0ABS5JSJ8_9BACT</name>
<evidence type="ECO:0000313" key="5">
    <source>
        <dbReference type="EMBL" id="MBS2097849.1"/>
    </source>
</evidence>
<evidence type="ECO:0000256" key="3">
    <source>
        <dbReference type="ARBA" id="ARBA00038054"/>
    </source>
</evidence>
<feature type="domain" description="Flavin reductase like" evidence="4">
    <location>
        <begin position="63"/>
        <end position="205"/>
    </location>
</feature>
<dbReference type="Pfam" id="PF01613">
    <property type="entry name" value="Flavin_Reduct"/>
    <property type="match status" value="1"/>
</dbReference>
<dbReference type="InterPro" id="IPR012349">
    <property type="entry name" value="Split_barrel_FMN-bd"/>
</dbReference>
<dbReference type="SMART" id="SM00903">
    <property type="entry name" value="Flavin_Reduct"/>
    <property type="match status" value="1"/>
</dbReference>
<gene>
    <name evidence="5" type="ORF">KEM10_06120</name>
</gene>
<evidence type="ECO:0000259" key="4">
    <source>
        <dbReference type="SMART" id="SM00903"/>
    </source>
</evidence>
<dbReference type="InterPro" id="IPR052174">
    <property type="entry name" value="Flavoredoxin"/>
</dbReference>
<reference evidence="5 6" key="1">
    <citation type="journal article" date="2015" name="Int. J. Syst. Evol. Microbiol.">
        <title>Carboxylicivirga linearis sp. nov., isolated from a sea cucumber culture pond.</title>
        <authorList>
            <person name="Wang F.Q."/>
            <person name="Zhou Y.X."/>
            <person name="Lin X.Z."/>
            <person name="Chen G.J."/>
            <person name="Du Z.J."/>
        </authorList>
    </citation>
    <scope>NUCLEOTIDE SEQUENCE [LARGE SCALE GENOMIC DNA]</scope>
    <source>
        <strain evidence="5 6">FB218</strain>
    </source>
</reference>
<evidence type="ECO:0000313" key="6">
    <source>
        <dbReference type="Proteomes" id="UP000708576"/>
    </source>
</evidence>
<dbReference type="PANTHER" id="PTHR43567">
    <property type="entry name" value="FLAVOREDOXIN-RELATED-RELATED"/>
    <property type="match status" value="1"/>
</dbReference>
<dbReference type="Proteomes" id="UP000708576">
    <property type="component" value="Unassembled WGS sequence"/>
</dbReference>
<dbReference type="EMBL" id="JAGUCO010000003">
    <property type="protein sequence ID" value="MBS2097849.1"/>
    <property type="molecule type" value="Genomic_DNA"/>
</dbReference>
<accession>A0ABS5JSJ8</accession>
<dbReference type="InterPro" id="IPR002563">
    <property type="entry name" value="Flavin_Rdtase-like_dom"/>
</dbReference>
<dbReference type="Pfam" id="PF00881">
    <property type="entry name" value="Nitroreductase"/>
    <property type="match status" value="2"/>
</dbReference>
<dbReference type="SUPFAM" id="SSF50475">
    <property type="entry name" value="FMN-binding split barrel"/>
    <property type="match status" value="1"/>
</dbReference>
<evidence type="ECO:0000256" key="1">
    <source>
        <dbReference type="ARBA" id="ARBA00001917"/>
    </source>
</evidence>
<dbReference type="Gene3D" id="3.40.109.10">
    <property type="entry name" value="NADH Oxidase"/>
    <property type="match status" value="1"/>
</dbReference>
<evidence type="ECO:0000256" key="2">
    <source>
        <dbReference type="ARBA" id="ARBA00022630"/>
    </source>
</evidence>
<dbReference type="CDD" id="cd02150">
    <property type="entry name" value="nitroreductase"/>
    <property type="match status" value="1"/>
</dbReference>
<dbReference type="Gene3D" id="2.30.110.10">
    <property type="entry name" value="Electron Transport, Fmn-binding Protein, Chain A"/>
    <property type="match status" value="1"/>
</dbReference>
<comment type="similarity">
    <text evidence="3">Belongs to the flavoredoxin family.</text>
</comment>
<comment type="caution">
    <text evidence="5">The sequence shown here is derived from an EMBL/GenBank/DDBJ whole genome shotgun (WGS) entry which is preliminary data.</text>
</comment>